<dbReference type="Pfam" id="PF04966">
    <property type="entry name" value="OprB"/>
    <property type="match status" value="1"/>
</dbReference>
<feature type="signal peptide" evidence="2">
    <location>
        <begin position="1"/>
        <end position="21"/>
    </location>
</feature>
<dbReference type="InterPro" id="IPR038673">
    <property type="entry name" value="OprB_sf"/>
</dbReference>
<dbReference type="PANTHER" id="PTHR37944:SF1">
    <property type="entry name" value="PORIN B"/>
    <property type="match status" value="1"/>
</dbReference>
<dbReference type="GO" id="GO:0016020">
    <property type="term" value="C:membrane"/>
    <property type="evidence" value="ECO:0007669"/>
    <property type="project" value="InterPro"/>
</dbReference>
<evidence type="ECO:0000313" key="3">
    <source>
        <dbReference type="EMBL" id="AWL28796.1"/>
    </source>
</evidence>
<dbReference type="InterPro" id="IPR052932">
    <property type="entry name" value="OprB_Porin"/>
</dbReference>
<dbReference type="PANTHER" id="PTHR37944">
    <property type="entry name" value="PORIN B"/>
    <property type="match status" value="1"/>
</dbReference>
<dbReference type="STRING" id="1871111.GCA_001704615_03305"/>
<sequence length="420" mass="47093">MSSFIKQVVPLFSLMTMPVYAAENAFDKNSRYLLGDWNGKRTELVEKGIKLDATTTVDTAYLADGGYDSGQTPKYASQFLLGSTLDMEKLANWDGVTIRSTVTARQGQSVSSDAISDSSIAHIANVQAIYGRGNSKSRLTELSVEKNFKDQGLNIKLGRLGIGADFNVMSCDFQNNSFCASQMGKWQSGIWYNSPIAQWGGRLKYQINPEVAAQIGVYEYNPQNALERHGWNLDTDQADGVTIPVEMIWQPKAFLNGLSGTYRVGAMYNTADEVKNQKDIRTGEAENHTYGFWFNFDQQLTSTGLDQQGLHSFANFTFHNRSTNKVDNSQQIGLKYYGLVDEFPNDNLGFGINRIHVNDRFREGKPQYDADAEYNIELNYSYNPTKWLMLRPSLQYIVHPGASYDLDNALVFALGTKVIF</sequence>
<protein>
    <submittedName>
        <fullName evidence="3">Carbohydrate porin</fullName>
    </submittedName>
</protein>
<feature type="chain" id="PRO_5015374472" evidence="2">
    <location>
        <begin position="22"/>
        <end position="420"/>
    </location>
</feature>
<dbReference type="Proteomes" id="UP000245977">
    <property type="component" value="Chromosome"/>
</dbReference>
<reference evidence="3" key="1">
    <citation type="submission" date="2019-08" db="EMBL/GenBank/DDBJ databases">
        <title>The complete genome of Acinetobacter defluvii strain WCHAD010030.</title>
        <authorList>
            <person name="Hu Y."/>
            <person name="Qin J."/>
            <person name="Feng Y."/>
            <person name="Zong Z."/>
        </authorList>
    </citation>
    <scope>NUCLEOTIDE SEQUENCE</scope>
    <source>
        <strain evidence="3">WCHA30</strain>
    </source>
</reference>
<evidence type="ECO:0000313" key="4">
    <source>
        <dbReference type="Proteomes" id="UP000245977"/>
    </source>
</evidence>
<dbReference type="EMBL" id="CP029397">
    <property type="protein sequence ID" value="AWL28796.1"/>
    <property type="molecule type" value="Genomic_DNA"/>
</dbReference>
<comment type="similarity">
    <text evidence="1 2">Belongs to the OprB family.</text>
</comment>
<accession>A0A2S2FCU2</accession>
<organism evidence="3 4">
    <name type="scientific">Acinetobacter defluvii</name>
    <dbReference type="NCBI Taxonomy" id="1871111"/>
    <lineage>
        <taxon>Bacteria</taxon>
        <taxon>Pseudomonadati</taxon>
        <taxon>Pseudomonadota</taxon>
        <taxon>Gammaproteobacteria</taxon>
        <taxon>Moraxellales</taxon>
        <taxon>Moraxellaceae</taxon>
        <taxon>Acinetobacter</taxon>
    </lineage>
</organism>
<dbReference type="OrthoDB" id="545475at2"/>
<gene>
    <name evidence="3" type="ORF">DJ533_09555</name>
</gene>
<dbReference type="AlphaFoldDB" id="A0A2S2FCU2"/>
<proteinExistence type="inferred from homology"/>
<keyword evidence="2" id="KW-0732">Signal</keyword>
<dbReference type="GO" id="GO:0008643">
    <property type="term" value="P:carbohydrate transport"/>
    <property type="evidence" value="ECO:0007669"/>
    <property type="project" value="InterPro"/>
</dbReference>
<dbReference type="Gene3D" id="2.40.160.180">
    <property type="entry name" value="Carbohydrate-selective porin OprB"/>
    <property type="match status" value="1"/>
</dbReference>
<dbReference type="InterPro" id="IPR007049">
    <property type="entry name" value="Carb-sel_porin_OprB"/>
</dbReference>
<evidence type="ECO:0000256" key="1">
    <source>
        <dbReference type="ARBA" id="ARBA00008769"/>
    </source>
</evidence>
<dbReference type="KEGG" id="adv:DJ533_09555"/>
<keyword evidence="4" id="KW-1185">Reference proteome</keyword>
<dbReference type="GO" id="GO:0015288">
    <property type="term" value="F:porin activity"/>
    <property type="evidence" value="ECO:0007669"/>
    <property type="project" value="InterPro"/>
</dbReference>
<dbReference type="RefSeq" id="WP_081406099.1">
    <property type="nucleotide sequence ID" value="NZ_CP029397.2"/>
</dbReference>
<name>A0A2S2FCU2_9GAMM</name>
<evidence type="ECO:0000256" key="2">
    <source>
        <dbReference type="RuleBase" id="RU363072"/>
    </source>
</evidence>